<evidence type="ECO:0000313" key="3">
    <source>
        <dbReference type="Proteomes" id="UP001626550"/>
    </source>
</evidence>
<evidence type="ECO:0000313" key="2">
    <source>
        <dbReference type="EMBL" id="KAL3311701.1"/>
    </source>
</evidence>
<dbReference type="EMBL" id="JBJKFK010002060">
    <property type="protein sequence ID" value="KAL3311701.1"/>
    <property type="molecule type" value="Genomic_DNA"/>
</dbReference>
<dbReference type="AlphaFoldDB" id="A0ABD2PW79"/>
<feature type="compositionally biased region" description="Low complexity" evidence="1">
    <location>
        <begin position="52"/>
        <end position="71"/>
    </location>
</feature>
<proteinExistence type="predicted"/>
<sequence length="136" mass="15273">MLRSAKCFRLRDRNVLPKHEEREQSLTARNSPDHSTTEEEAEAAEEDEEESSTSSEQSDSGEGTSSTDNSSQPLITINEPARRGRSPRPNHRKSKSDSSQANATLTPELSQLKMERDKKLLDPLRSTMWLGTEEGM</sequence>
<protein>
    <submittedName>
        <fullName evidence="2">Uncharacterized protein</fullName>
    </submittedName>
</protein>
<feature type="compositionally biased region" description="Basic and acidic residues" evidence="1">
    <location>
        <begin position="9"/>
        <end position="24"/>
    </location>
</feature>
<comment type="caution">
    <text evidence="2">The sequence shown here is derived from an EMBL/GenBank/DDBJ whole genome shotgun (WGS) entry which is preliminary data.</text>
</comment>
<feature type="region of interest" description="Disordered" evidence="1">
    <location>
        <begin position="1"/>
        <end position="136"/>
    </location>
</feature>
<organism evidence="2 3">
    <name type="scientific">Cichlidogyrus casuarinus</name>
    <dbReference type="NCBI Taxonomy" id="1844966"/>
    <lineage>
        <taxon>Eukaryota</taxon>
        <taxon>Metazoa</taxon>
        <taxon>Spiralia</taxon>
        <taxon>Lophotrochozoa</taxon>
        <taxon>Platyhelminthes</taxon>
        <taxon>Monogenea</taxon>
        <taxon>Monopisthocotylea</taxon>
        <taxon>Dactylogyridea</taxon>
        <taxon>Ancyrocephalidae</taxon>
        <taxon>Cichlidogyrus</taxon>
    </lineage>
</organism>
<feature type="compositionally biased region" description="Basic residues" evidence="1">
    <location>
        <begin position="83"/>
        <end position="94"/>
    </location>
</feature>
<feature type="compositionally biased region" description="Acidic residues" evidence="1">
    <location>
        <begin position="38"/>
        <end position="51"/>
    </location>
</feature>
<accession>A0ABD2PW79</accession>
<gene>
    <name evidence="2" type="ORF">Ciccas_009717</name>
</gene>
<feature type="compositionally biased region" description="Basic and acidic residues" evidence="1">
    <location>
        <begin position="113"/>
        <end position="122"/>
    </location>
</feature>
<name>A0ABD2PW79_9PLAT</name>
<reference evidence="2 3" key="1">
    <citation type="submission" date="2024-11" db="EMBL/GenBank/DDBJ databases">
        <title>Adaptive evolution of stress response genes in parasites aligns with host niche diversity.</title>
        <authorList>
            <person name="Hahn C."/>
            <person name="Resl P."/>
        </authorList>
    </citation>
    <scope>NUCLEOTIDE SEQUENCE [LARGE SCALE GENOMIC DNA]</scope>
    <source>
        <strain evidence="2">EGGRZ-B1_66</strain>
        <tissue evidence="2">Body</tissue>
    </source>
</reference>
<feature type="compositionally biased region" description="Polar residues" evidence="1">
    <location>
        <begin position="97"/>
        <end position="109"/>
    </location>
</feature>
<keyword evidence="3" id="KW-1185">Reference proteome</keyword>
<evidence type="ECO:0000256" key="1">
    <source>
        <dbReference type="SAM" id="MobiDB-lite"/>
    </source>
</evidence>
<dbReference type="Proteomes" id="UP001626550">
    <property type="component" value="Unassembled WGS sequence"/>
</dbReference>